<protein>
    <submittedName>
        <fullName evidence="2">Unannotated protein</fullName>
    </submittedName>
</protein>
<feature type="transmembrane region" description="Helical" evidence="1">
    <location>
        <begin position="34"/>
        <end position="62"/>
    </location>
</feature>
<evidence type="ECO:0000256" key="1">
    <source>
        <dbReference type="SAM" id="Phobius"/>
    </source>
</evidence>
<keyword evidence="1" id="KW-0472">Membrane</keyword>
<keyword evidence="1" id="KW-0812">Transmembrane</keyword>
<accession>A0A6J7JRS2</accession>
<gene>
    <name evidence="2" type="ORF">UFOPK3837_00144</name>
</gene>
<reference evidence="2" key="1">
    <citation type="submission" date="2020-05" db="EMBL/GenBank/DDBJ databases">
        <authorList>
            <person name="Chiriac C."/>
            <person name="Salcher M."/>
            <person name="Ghai R."/>
            <person name="Kavagutti S V."/>
        </authorList>
    </citation>
    <scope>NUCLEOTIDE SEQUENCE</scope>
</reference>
<proteinExistence type="predicted"/>
<evidence type="ECO:0000313" key="2">
    <source>
        <dbReference type="EMBL" id="CAB4946340.1"/>
    </source>
</evidence>
<dbReference type="AlphaFoldDB" id="A0A6J7JRS2"/>
<name>A0A6J7JRS2_9ZZZZ</name>
<keyword evidence="1" id="KW-1133">Transmembrane helix</keyword>
<dbReference type="EMBL" id="CAFBNO010000002">
    <property type="protein sequence ID" value="CAB4946340.1"/>
    <property type="molecule type" value="Genomic_DNA"/>
</dbReference>
<feature type="transmembrane region" description="Helical" evidence="1">
    <location>
        <begin position="74"/>
        <end position="94"/>
    </location>
</feature>
<sequence>MERDSDNWTPRKGWAQNYRKFRWLNLVVPILTPMGLVCIFLFGYITFAVISLVVAAFSWFDLAKSAKVPWKRSAWRGFALALVLVAVYMMVLYFNPQFGM</sequence>
<organism evidence="2">
    <name type="scientific">freshwater metagenome</name>
    <dbReference type="NCBI Taxonomy" id="449393"/>
    <lineage>
        <taxon>unclassified sequences</taxon>
        <taxon>metagenomes</taxon>
        <taxon>ecological metagenomes</taxon>
    </lineage>
</organism>